<evidence type="ECO:0000256" key="8">
    <source>
        <dbReference type="ARBA" id="ARBA00022777"/>
    </source>
</evidence>
<dbReference type="EC" id="2.7.1.40" evidence="4"/>
<dbReference type="GO" id="GO:0005524">
    <property type="term" value="F:ATP binding"/>
    <property type="evidence" value="ECO:0007669"/>
    <property type="project" value="UniProtKB-KW"/>
</dbReference>
<evidence type="ECO:0000256" key="1">
    <source>
        <dbReference type="ARBA" id="ARBA00001958"/>
    </source>
</evidence>
<evidence type="ECO:0000256" key="4">
    <source>
        <dbReference type="ARBA" id="ARBA00012142"/>
    </source>
</evidence>
<dbReference type="InterPro" id="IPR015793">
    <property type="entry name" value="Pyrv_Knase_brl"/>
</dbReference>
<evidence type="ECO:0000256" key="12">
    <source>
        <dbReference type="ARBA" id="ARBA00023317"/>
    </source>
</evidence>
<proteinExistence type="inferred from homology"/>
<dbReference type="GO" id="GO:0016301">
    <property type="term" value="F:kinase activity"/>
    <property type="evidence" value="ECO:0007669"/>
    <property type="project" value="UniProtKB-KW"/>
</dbReference>
<evidence type="ECO:0000256" key="5">
    <source>
        <dbReference type="ARBA" id="ARBA00022679"/>
    </source>
</evidence>
<comment type="similarity">
    <text evidence="3">Belongs to the pyruvate kinase family.</text>
</comment>
<dbReference type="InterPro" id="IPR040442">
    <property type="entry name" value="Pyrv_kinase-like_dom_sf"/>
</dbReference>
<keyword evidence="7" id="KW-0547">Nucleotide-binding</keyword>
<accession>A0A9D3VJ73</accession>
<comment type="caution">
    <text evidence="14">The sequence shown here is derived from an EMBL/GenBank/DDBJ whole genome shotgun (WGS) entry which is preliminary data.</text>
</comment>
<dbReference type="SUPFAM" id="SSF51621">
    <property type="entry name" value="Phosphoenolpyruvate/pyruvate domain"/>
    <property type="match status" value="1"/>
</dbReference>
<evidence type="ECO:0000259" key="13">
    <source>
        <dbReference type="Pfam" id="PF00224"/>
    </source>
</evidence>
<keyword evidence="15" id="KW-1185">Reference proteome</keyword>
<feature type="domain" description="Pyruvate kinase barrel" evidence="13">
    <location>
        <begin position="103"/>
        <end position="152"/>
    </location>
</feature>
<keyword evidence="9" id="KW-0067">ATP-binding</keyword>
<dbReference type="Pfam" id="PF00224">
    <property type="entry name" value="PK"/>
    <property type="match status" value="1"/>
</dbReference>
<keyword evidence="8" id="KW-0418">Kinase</keyword>
<dbReference type="InterPro" id="IPR015813">
    <property type="entry name" value="Pyrv/PenolPyrv_kinase-like_dom"/>
</dbReference>
<evidence type="ECO:0000313" key="14">
    <source>
        <dbReference type="EMBL" id="KAH1083701.1"/>
    </source>
</evidence>
<keyword evidence="11" id="KW-0324">Glycolysis</keyword>
<dbReference type="GO" id="GO:0000287">
    <property type="term" value="F:magnesium ion binding"/>
    <property type="evidence" value="ECO:0007669"/>
    <property type="project" value="InterPro"/>
</dbReference>
<gene>
    <name evidence="14" type="ORF">J1N35_023462</name>
</gene>
<comment type="cofactor">
    <cofactor evidence="1">
        <name>K(+)</name>
        <dbReference type="ChEBI" id="CHEBI:29103"/>
    </cofactor>
</comment>
<evidence type="ECO:0000256" key="3">
    <source>
        <dbReference type="ARBA" id="ARBA00008663"/>
    </source>
</evidence>
<dbReference type="Gene3D" id="3.20.20.60">
    <property type="entry name" value="Phosphoenolpyruvate-binding domains"/>
    <property type="match status" value="1"/>
</dbReference>
<keyword evidence="10" id="KW-0460">Magnesium</keyword>
<dbReference type="GO" id="GO:0004743">
    <property type="term" value="F:pyruvate kinase activity"/>
    <property type="evidence" value="ECO:0007669"/>
    <property type="project" value="UniProtKB-EC"/>
</dbReference>
<dbReference type="InterPro" id="IPR001697">
    <property type="entry name" value="Pyr_Knase"/>
</dbReference>
<evidence type="ECO:0000313" key="15">
    <source>
        <dbReference type="Proteomes" id="UP000828251"/>
    </source>
</evidence>
<evidence type="ECO:0000256" key="10">
    <source>
        <dbReference type="ARBA" id="ARBA00022842"/>
    </source>
</evidence>
<evidence type="ECO:0000256" key="2">
    <source>
        <dbReference type="ARBA" id="ARBA00004997"/>
    </source>
</evidence>
<dbReference type="AlphaFoldDB" id="A0A9D3VJ73"/>
<dbReference type="GO" id="GO:0030955">
    <property type="term" value="F:potassium ion binding"/>
    <property type="evidence" value="ECO:0007669"/>
    <property type="project" value="InterPro"/>
</dbReference>
<keyword evidence="6" id="KW-0479">Metal-binding</keyword>
<dbReference type="PANTHER" id="PTHR11817">
    <property type="entry name" value="PYRUVATE KINASE"/>
    <property type="match status" value="1"/>
</dbReference>
<protein>
    <recommendedName>
        <fullName evidence="4">pyruvate kinase</fullName>
        <ecNumber evidence="4">2.7.1.40</ecNumber>
    </recommendedName>
</protein>
<dbReference type="EMBL" id="JAIQCV010000007">
    <property type="protein sequence ID" value="KAH1083701.1"/>
    <property type="molecule type" value="Genomic_DNA"/>
</dbReference>
<evidence type="ECO:0000256" key="7">
    <source>
        <dbReference type="ARBA" id="ARBA00022741"/>
    </source>
</evidence>
<evidence type="ECO:0000256" key="11">
    <source>
        <dbReference type="ARBA" id="ARBA00023152"/>
    </source>
</evidence>
<reference evidence="14 15" key="1">
    <citation type="journal article" date="2021" name="Plant Biotechnol. J.">
        <title>Multi-omics assisted identification of the key and species-specific regulatory components of drought-tolerant mechanisms in Gossypium stocksii.</title>
        <authorList>
            <person name="Yu D."/>
            <person name="Ke L."/>
            <person name="Zhang D."/>
            <person name="Wu Y."/>
            <person name="Sun Y."/>
            <person name="Mei J."/>
            <person name="Sun J."/>
            <person name="Sun Y."/>
        </authorList>
    </citation>
    <scope>NUCLEOTIDE SEQUENCE [LARGE SCALE GENOMIC DNA]</scope>
    <source>
        <strain evidence="15">cv. E1</strain>
        <tissue evidence="14">Leaf</tissue>
    </source>
</reference>
<evidence type="ECO:0000256" key="9">
    <source>
        <dbReference type="ARBA" id="ARBA00022840"/>
    </source>
</evidence>
<comment type="pathway">
    <text evidence="2">Carbohydrate degradation; glycolysis; pyruvate from D-glyceraldehyde 3-phosphate: step 5/5.</text>
</comment>
<organism evidence="14 15">
    <name type="scientific">Gossypium stocksii</name>
    <dbReference type="NCBI Taxonomy" id="47602"/>
    <lineage>
        <taxon>Eukaryota</taxon>
        <taxon>Viridiplantae</taxon>
        <taxon>Streptophyta</taxon>
        <taxon>Embryophyta</taxon>
        <taxon>Tracheophyta</taxon>
        <taxon>Spermatophyta</taxon>
        <taxon>Magnoliopsida</taxon>
        <taxon>eudicotyledons</taxon>
        <taxon>Gunneridae</taxon>
        <taxon>Pentapetalae</taxon>
        <taxon>rosids</taxon>
        <taxon>malvids</taxon>
        <taxon>Malvales</taxon>
        <taxon>Malvaceae</taxon>
        <taxon>Malvoideae</taxon>
        <taxon>Gossypium</taxon>
    </lineage>
</organism>
<keyword evidence="5" id="KW-0808">Transferase</keyword>
<dbReference type="Proteomes" id="UP000828251">
    <property type="component" value="Unassembled WGS sequence"/>
</dbReference>
<keyword evidence="12" id="KW-0670">Pyruvate</keyword>
<dbReference type="OrthoDB" id="108365at2759"/>
<evidence type="ECO:0000256" key="6">
    <source>
        <dbReference type="ARBA" id="ARBA00022723"/>
    </source>
</evidence>
<sequence length="153" mass="17121">MNFRACSSMLEKSTSSSKSTFGRKVAQKKLLLAEIFSFSKVLFKSTSKKEKAGGKVKGKGKGRVEVKATVQIGCLEEVKKAKEEMGLDVVLEEELREKGFLGMRKTKLVCTIGPAYFSLQDLEKWALGGMNVARLNMCPNTRDWHRDVIKKIN</sequence>
<name>A0A9D3VJ73_9ROSI</name>